<reference evidence="2" key="1">
    <citation type="journal article" date="2024" name="Proc. Natl. Acad. Sci. U.S.A.">
        <title>Extraordinary preservation of gene collinearity over three hundred million years revealed in homosporous lycophytes.</title>
        <authorList>
            <person name="Li C."/>
            <person name="Wickell D."/>
            <person name="Kuo L.Y."/>
            <person name="Chen X."/>
            <person name="Nie B."/>
            <person name="Liao X."/>
            <person name="Peng D."/>
            <person name="Ji J."/>
            <person name="Jenkins J."/>
            <person name="Williams M."/>
            <person name="Shu S."/>
            <person name="Plott C."/>
            <person name="Barry K."/>
            <person name="Rajasekar S."/>
            <person name="Grimwood J."/>
            <person name="Han X."/>
            <person name="Sun S."/>
            <person name="Hou Z."/>
            <person name="He W."/>
            <person name="Dai G."/>
            <person name="Sun C."/>
            <person name="Schmutz J."/>
            <person name="Leebens-Mack J.H."/>
            <person name="Li F.W."/>
            <person name="Wang L."/>
        </authorList>
    </citation>
    <scope>NUCLEOTIDE SEQUENCE [LARGE SCALE GENOMIC DNA]</scope>
    <source>
        <strain evidence="2">cv. PW_Plant_1</strain>
    </source>
</reference>
<keyword evidence="2" id="KW-1185">Reference proteome</keyword>
<proteinExistence type="predicted"/>
<accession>A0ACC2C298</accession>
<protein>
    <submittedName>
        <fullName evidence="1">Uncharacterized protein</fullName>
    </submittedName>
</protein>
<evidence type="ECO:0000313" key="2">
    <source>
        <dbReference type="Proteomes" id="UP001162992"/>
    </source>
</evidence>
<comment type="caution">
    <text evidence="1">The sequence shown here is derived from an EMBL/GenBank/DDBJ whole genome shotgun (WGS) entry which is preliminary data.</text>
</comment>
<dbReference type="Proteomes" id="UP001162992">
    <property type="component" value="Chromosome 12"/>
</dbReference>
<gene>
    <name evidence="1" type="ORF">O6H91_12G057000</name>
</gene>
<organism evidence="1 2">
    <name type="scientific">Diphasiastrum complanatum</name>
    <name type="common">Issler's clubmoss</name>
    <name type="synonym">Lycopodium complanatum</name>
    <dbReference type="NCBI Taxonomy" id="34168"/>
    <lineage>
        <taxon>Eukaryota</taxon>
        <taxon>Viridiplantae</taxon>
        <taxon>Streptophyta</taxon>
        <taxon>Embryophyta</taxon>
        <taxon>Tracheophyta</taxon>
        <taxon>Lycopodiopsida</taxon>
        <taxon>Lycopodiales</taxon>
        <taxon>Lycopodiaceae</taxon>
        <taxon>Lycopodioideae</taxon>
        <taxon>Diphasiastrum</taxon>
    </lineage>
</organism>
<name>A0ACC2C298_DIPCM</name>
<sequence>MERLDSEMHNSGNYFSDSSATPQYESNDEDGNSNGISTQENSKSLDIQTHSLVAKLKLQLTQKNAKIQLLKGAIKQLELNLIKALQSGAGMKLEKNKLLECERTRTRYRQLQHEMASLSDQVLKLKQENERCHVNDHNLNLKVKELWEELERERERAHKISVQLAACRRKEYTQKTIELENSKLNYDNCMSKPTPLVNGFPIDTNLLKYAAVKLDRRFQGAENSAPKPLANACCRVNLPAMHRQKKSNIIKGKTALSGRMGKNHAAKDETEAVLSSEVVYRSKVELDPPGNWELSAVHIEKQEKESVSRPSEIGRPALQSQAHEIVQLKKDLEFKLQAIKNLNVQLDRRDDEIKYLHQQLCSKNQGLLQVPWHNFDDSLSIIWVNSNAEGQSYLRHTGYDSRSQGMHKDRACENATFSRQASTEAAINHIDGLKSYTELEDNQKKMEHLLAELQTIKYENERLKGELGVFDPDFFEELEDLKQVNHELTKVSNTVEI</sequence>
<dbReference type="EMBL" id="CM055103">
    <property type="protein sequence ID" value="KAJ7536121.1"/>
    <property type="molecule type" value="Genomic_DNA"/>
</dbReference>
<evidence type="ECO:0000313" key="1">
    <source>
        <dbReference type="EMBL" id="KAJ7536121.1"/>
    </source>
</evidence>